<protein>
    <submittedName>
        <fullName evidence="3">CHAT domain-containing protein</fullName>
    </submittedName>
</protein>
<feature type="domain" description="CHAT" evidence="2">
    <location>
        <begin position="1886"/>
        <end position="2156"/>
    </location>
</feature>
<evidence type="ECO:0000313" key="3">
    <source>
        <dbReference type="EMBL" id="NJP95388.1"/>
    </source>
</evidence>
<comment type="caution">
    <text evidence="3">The sequence shown here is derived from an EMBL/GenBank/DDBJ whole genome shotgun (WGS) entry which is preliminary data.</text>
</comment>
<dbReference type="InterPro" id="IPR024983">
    <property type="entry name" value="CHAT_dom"/>
</dbReference>
<accession>A0ABX1BJU6</accession>
<dbReference type="Pfam" id="PF13424">
    <property type="entry name" value="TPR_12"/>
    <property type="match status" value="1"/>
</dbReference>
<feature type="region of interest" description="Disordered" evidence="1">
    <location>
        <begin position="1537"/>
        <end position="1562"/>
    </location>
</feature>
<dbReference type="Pfam" id="PF14938">
    <property type="entry name" value="SNAP"/>
    <property type="match status" value="1"/>
</dbReference>
<dbReference type="Gene3D" id="1.25.40.10">
    <property type="entry name" value="Tetratricopeptide repeat domain"/>
    <property type="match status" value="4"/>
</dbReference>
<feature type="compositionally biased region" description="Basic and acidic residues" evidence="1">
    <location>
        <begin position="1684"/>
        <end position="1711"/>
    </location>
</feature>
<dbReference type="RefSeq" id="WP_168017078.1">
    <property type="nucleotide sequence ID" value="NZ_JAATEP010000037.1"/>
</dbReference>
<feature type="compositionally biased region" description="Polar residues" evidence="1">
    <location>
        <begin position="1249"/>
        <end position="1261"/>
    </location>
</feature>
<dbReference type="InterPro" id="IPR019734">
    <property type="entry name" value="TPR_rpt"/>
</dbReference>
<dbReference type="SUPFAM" id="SSF48452">
    <property type="entry name" value="TPR-like"/>
    <property type="match status" value="5"/>
</dbReference>
<feature type="compositionally biased region" description="Pro residues" evidence="1">
    <location>
        <begin position="1660"/>
        <end position="1670"/>
    </location>
</feature>
<reference evidence="3 4" key="1">
    <citation type="submission" date="2020-03" db="EMBL/GenBank/DDBJ databases">
        <title>WGS of actinomycetes isolated from Thailand.</title>
        <authorList>
            <person name="Thawai C."/>
        </authorList>
    </citation>
    <scope>NUCLEOTIDE SEQUENCE [LARGE SCALE GENOMIC DNA]</scope>
    <source>
        <strain evidence="3 4">FMUSA5-5</strain>
    </source>
</reference>
<dbReference type="PANTHER" id="PTHR10098:SF108">
    <property type="entry name" value="TETRATRICOPEPTIDE REPEAT PROTEIN 28"/>
    <property type="match status" value="1"/>
</dbReference>
<feature type="compositionally biased region" description="Polar residues" evidence="1">
    <location>
        <begin position="371"/>
        <end position="387"/>
    </location>
</feature>
<dbReference type="SMART" id="SM00028">
    <property type="entry name" value="TPR"/>
    <property type="match status" value="11"/>
</dbReference>
<keyword evidence="4" id="KW-1185">Reference proteome</keyword>
<feature type="compositionally biased region" description="Polar residues" evidence="1">
    <location>
        <begin position="1271"/>
        <end position="1281"/>
    </location>
</feature>
<dbReference type="InterPro" id="IPR011990">
    <property type="entry name" value="TPR-like_helical_dom_sf"/>
</dbReference>
<evidence type="ECO:0000256" key="1">
    <source>
        <dbReference type="SAM" id="MobiDB-lite"/>
    </source>
</evidence>
<feature type="compositionally biased region" description="Low complexity" evidence="1">
    <location>
        <begin position="1542"/>
        <end position="1553"/>
    </location>
</feature>
<proteinExistence type="predicted"/>
<dbReference type="EMBL" id="JAATEP010000037">
    <property type="protein sequence ID" value="NJP95388.1"/>
    <property type="molecule type" value="Genomic_DNA"/>
</dbReference>
<feature type="region of interest" description="Disordered" evidence="1">
    <location>
        <begin position="1227"/>
        <end position="1288"/>
    </location>
</feature>
<organism evidence="3 4">
    <name type="scientific">Nonomuraea composti</name>
    <dbReference type="NCBI Taxonomy" id="2720023"/>
    <lineage>
        <taxon>Bacteria</taxon>
        <taxon>Bacillati</taxon>
        <taxon>Actinomycetota</taxon>
        <taxon>Actinomycetes</taxon>
        <taxon>Streptosporangiales</taxon>
        <taxon>Streptosporangiaceae</taxon>
        <taxon>Nonomuraea</taxon>
    </lineage>
</organism>
<feature type="compositionally biased region" description="Pro residues" evidence="1">
    <location>
        <begin position="1115"/>
        <end position="1130"/>
    </location>
</feature>
<evidence type="ECO:0000259" key="2">
    <source>
        <dbReference type="Pfam" id="PF12770"/>
    </source>
</evidence>
<dbReference type="PANTHER" id="PTHR10098">
    <property type="entry name" value="RAPSYN-RELATED"/>
    <property type="match status" value="1"/>
</dbReference>
<sequence>MTEPAAALAARIARFEQAADPELIWDPAALSEAEQAMRACAGDRSDAATWRQIGILHLARYRLDPRTARDAAVAGAFFAAVAVLDPGRLPEKLRGSRVPPGDSAGTWAGLLEEVLGHVDPAAYRHVGLLVHALVRRAVTPPDPDVCERLTRLLLQESMRSTDPSWAPGALAPVGNALVRLHTATGERGTALDAVHVLLRAALGDPAHTGDLAAALAAASPGDEDLIRAYLSAAETPPASHERSQALLTLVDLTQTRAATTYADDDLLAFIRAGQCALDFWHEQWAHPGVVAPYASGLIDWYVVTGDDRSLDAATEMLEALHVAPDETTRGLATDPAVRLGLLADRRWHRYLTTGALADLDDAIQALHQATRPTLTLTRDHPPSTTHPARTGSAPDLAGDASAGPPDRASLLTTLAHALLRRAVITGGDPAEPIAAARTALAAHDPEHPGRPGTLLLLARALRLALTPETTDEAVTALREALTSDQPPSFRIEAYGLMSELLCRRASELTHTDQRTEDLRTEDLRTEDLREAVLAARQAVELALKSAPPQTAPAQRKLCEALLTRYAAQHDPRDLTEALTLAGDGDAALLSALDPPPTVDEHLSRAATALALRLPDEQTTLNLLELAERGTENPAESLLEAARRLATSGRPRTAVRVLDRAVRAFESSGSLPRAAFALSTQAAIHEDLATTPASTTPAALDEYQRALSAYERAATLYRSLADTRSEALQLGNMARIHLHTGNPEGAVELYLRAAAQCEAAGLPAEEAAQQVHAAEAYLALNDPQAAVTCASRARELYRAAGDRRAAALALVPAAKAAIDEDDLTAANERMAACAIELEAAGEWEEACRALDQHAVTLATRGHHGHAAACETRLVEIVRRRGRRREPADEWYRIGQRRRTRGDTDGARMAFELAGREYESLGHHDGAASVRYNLGVLAYTEGEPERALEAFAAAAEAFAGLRAPSKEAMALVMGASCLTALDRADDALADLDRASDLAAAEGDLDALFTATLGRAAAHVRLGEPRQARDRLSSALGLAAADPLKQAVTHDRLAALAAREGDVRTQVTALESALTCFRTSGHAHLTALAAIKLGLALESSGELRQARAHLESGLSTLTPPPAPTPITTPPSTPAPAVASDLRRPEAPFEVVAAMADGLDAETLSRLAAIQLTLGDLTHGRATLAQAVTTLRAGGRQAGAALERLELRLRLEQAEASGDLPTARALAEESLAPDPAGPLGQEPEGSRPLEPQSLGSVSGSPQSLAPQPLNPEVGSRQTADPQSLEPSGPDAQERSYLLGKLSRYCRELGDLTAAHHYATRGCELQDERVAEHLGNLGAATTAMGRAEEAAGHLTEAVELARDADSALPAPLVQSLALLGAALTDLGRCEEAARAYEEGLALVEAPVWRALRVPLLSGRADLHLKLGELNEAAARFRKAIALGEELGPRTGLAPAYAGLSLVHELRGEPATAIPLAERALELERANGHGRGTVLALLSLARLGAPQRLEEALALAQHIGFPAAEAIALRHLASLDLPAPATPAPGVTDRTAPDLATPAPATPHPGAPDLALATISYERARRRLTRAIDLLSDLGHDQELATAYHHRSIAEEGLGDLPAALADAERACALGREAARDRAIRLAVRLNLAMTAWAHAEQAKLAALTPEPPAQRPSPAPQRRHRSELADGDMPEHRSGPADRDKPEHRSEPAHGDKPEDLTLAAHVTDLDDLVEAERRALETVRTLLMIARNTPDPDRAASIIRRARAAQTDLEALWHRLEPHAAALVALRRRKPPTRAQLDALVSVPDDRSDDRFDDRAARGARALIGFHLGEGTAPGEGTVTVLAHRTGWPEPRAFPTLVERVLLEEFRRTLHGRRPGLLDIEARRHRADVWRRLADLLLSEVLDVLGNGIELLHLIPHPALRGLPLHALSPSGHLLIERFPVAYAPFATALAHAIHRPARPGVGSLVLGHTTDPAARPAVEAEAREAATLLSGGTTDTAGTIGSTGGAALHLAHEATSARLQGFWDVLHLACPAVYDHADPFASGLRLADGLLTARRLMTMNVTANLALITAQDPAPTPPEASSDGMAALSYALLHAGVRAALLTLWPVSPEITRALVHDLHTRLSAGATPATALRAAVLALRDLYGSAEPDLWASYVPIGLLEGPGRG</sequence>
<dbReference type="Pfam" id="PF12770">
    <property type="entry name" value="CHAT"/>
    <property type="match status" value="1"/>
</dbReference>
<name>A0ABX1BJU6_9ACTN</name>
<dbReference type="Proteomes" id="UP000696294">
    <property type="component" value="Unassembled WGS sequence"/>
</dbReference>
<feature type="region of interest" description="Disordered" evidence="1">
    <location>
        <begin position="1657"/>
        <end position="1714"/>
    </location>
</feature>
<feature type="region of interest" description="Disordered" evidence="1">
    <location>
        <begin position="1110"/>
        <end position="1135"/>
    </location>
</feature>
<feature type="region of interest" description="Disordered" evidence="1">
    <location>
        <begin position="371"/>
        <end position="407"/>
    </location>
</feature>
<evidence type="ECO:0000313" key="4">
    <source>
        <dbReference type="Proteomes" id="UP000696294"/>
    </source>
</evidence>
<gene>
    <name evidence="3" type="ORF">HCN51_39145</name>
</gene>